<protein>
    <submittedName>
        <fullName evidence="1">Uncharacterized protein</fullName>
    </submittedName>
</protein>
<dbReference type="EMBL" id="OFSN01000002">
    <property type="protein sequence ID" value="SOY59022.1"/>
    <property type="molecule type" value="Genomic_DNA"/>
</dbReference>
<dbReference type="Proteomes" id="UP000257016">
    <property type="component" value="Unassembled WGS sequence"/>
</dbReference>
<evidence type="ECO:0000313" key="1">
    <source>
        <dbReference type="EMBL" id="SOY59022.1"/>
    </source>
</evidence>
<proteinExistence type="predicted"/>
<name>A0A375BZ92_9BURK</name>
<dbReference type="AlphaFoldDB" id="A0A375BZ92"/>
<sequence>MLAVSCGIAPLSTHTKSVFDHTRPRARNFPTRCGALAAPGYGLACIPGGRYCKIMAHCTYMAPARVHPG</sequence>
<comment type="caution">
    <text evidence="1">The sequence shown here is derived from an EMBL/GenBank/DDBJ whole genome shotgun (WGS) entry which is preliminary data.</text>
</comment>
<organism evidence="1">
    <name type="scientific">Cupriavidus taiwanensis</name>
    <dbReference type="NCBI Taxonomy" id="164546"/>
    <lineage>
        <taxon>Bacteria</taxon>
        <taxon>Pseudomonadati</taxon>
        <taxon>Pseudomonadota</taxon>
        <taxon>Betaproteobacteria</taxon>
        <taxon>Burkholderiales</taxon>
        <taxon>Burkholderiaceae</taxon>
        <taxon>Cupriavidus</taxon>
    </lineage>
</organism>
<reference evidence="1" key="1">
    <citation type="submission" date="2018-01" db="EMBL/GenBank/DDBJ databases">
        <authorList>
            <person name="Clerissi C."/>
        </authorList>
    </citation>
    <scope>NUCLEOTIDE SEQUENCE</scope>
    <source>
        <strain evidence="1">Cupriavidus taiwanensis LMG 19430</strain>
    </source>
</reference>
<gene>
    <name evidence="1" type="ORF">CBM2586_A100085</name>
</gene>
<accession>A0A375BZ92</accession>